<comment type="pathway">
    <text evidence="1">Cofactor biosynthesis; adenosylcobalamin biosynthesis.</text>
</comment>
<dbReference type="InterPro" id="IPR029063">
    <property type="entry name" value="SAM-dependent_MTases_sf"/>
</dbReference>
<dbReference type="Proteomes" id="UP000184536">
    <property type="component" value="Unassembled WGS sequence"/>
</dbReference>
<evidence type="ECO:0000313" key="7">
    <source>
        <dbReference type="EMBL" id="SHJ04937.1"/>
    </source>
</evidence>
<protein>
    <submittedName>
        <fullName evidence="7">Cobalt-precorrin-6B (C15)-methyltransferase</fullName>
    </submittedName>
</protein>
<gene>
    <name evidence="7" type="ORF">SAMN02745975_01170</name>
</gene>
<dbReference type="OrthoDB" id="9780707at2"/>
<keyword evidence="4 7" id="KW-0808">Transferase</keyword>
<dbReference type="GO" id="GO:0009236">
    <property type="term" value="P:cobalamin biosynthetic process"/>
    <property type="evidence" value="ECO:0007669"/>
    <property type="project" value="UniProtKB-UniPathway"/>
</dbReference>
<dbReference type="SUPFAM" id="SSF53335">
    <property type="entry name" value="S-adenosyl-L-methionine-dependent methyltransferases"/>
    <property type="match status" value="1"/>
</dbReference>
<dbReference type="NCBIfam" id="TIGR02469">
    <property type="entry name" value="CbiT"/>
    <property type="match status" value="1"/>
</dbReference>
<evidence type="ECO:0000259" key="6">
    <source>
        <dbReference type="Pfam" id="PF02475"/>
    </source>
</evidence>
<sequence>MEKIVWKYKTPGIPDQYFIRGKVPMTKEEVRAVTISKLRLQEDSIVVDIGAGTGSIAIEAAHICRLGKVVAIERNEEGIQLIRQNQQRFQVELDILHGNGAALLHTIDFFDRAIVGGSGGELEEILALCYQKLPDMGIVVVNAVTIETLYEATQYMKECGYQDIEVISLQTARGKQLGKYTLMEALNPIYVISGTKGQSSEQEEER</sequence>
<dbReference type="EMBL" id="FQZV01000013">
    <property type="protein sequence ID" value="SHJ04937.1"/>
    <property type="molecule type" value="Genomic_DNA"/>
</dbReference>
<dbReference type="PANTHER" id="PTHR43182:SF1">
    <property type="entry name" value="COBALT-PRECORRIN-7 C(5)-METHYLTRANSFERASE"/>
    <property type="match status" value="1"/>
</dbReference>
<evidence type="ECO:0000256" key="5">
    <source>
        <dbReference type="ARBA" id="ARBA00022691"/>
    </source>
</evidence>
<dbReference type="CDD" id="cd02440">
    <property type="entry name" value="AdoMet_MTases"/>
    <property type="match status" value="1"/>
</dbReference>
<evidence type="ECO:0000313" key="8">
    <source>
        <dbReference type="Proteomes" id="UP000184536"/>
    </source>
</evidence>
<accession>A0A1M6G586</accession>
<evidence type="ECO:0000256" key="1">
    <source>
        <dbReference type="ARBA" id="ARBA00004953"/>
    </source>
</evidence>
<dbReference type="InterPro" id="IPR056743">
    <property type="entry name" value="TRM5-TYW2-like_MTfase"/>
</dbReference>
<dbReference type="GO" id="GO:0032259">
    <property type="term" value="P:methylation"/>
    <property type="evidence" value="ECO:0007669"/>
    <property type="project" value="UniProtKB-KW"/>
</dbReference>
<dbReference type="InterPro" id="IPR050714">
    <property type="entry name" value="Cobalamin_biosynth_MTase"/>
</dbReference>
<dbReference type="UniPathway" id="UPA00148"/>
<dbReference type="PANTHER" id="PTHR43182">
    <property type="entry name" value="COBALT-PRECORRIN-6B C(15)-METHYLTRANSFERASE (DECARBOXYLATING)"/>
    <property type="match status" value="1"/>
</dbReference>
<keyword evidence="2" id="KW-0169">Cobalamin biosynthesis</keyword>
<dbReference type="RefSeq" id="WP_110940413.1">
    <property type="nucleotide sequence ID" value="NZ_FQZV01000013.1"/>
</dbReference>
<dbReference type="GO" id="GO:0008276">
    <property type="term" value="F:protein methyltransferase activity"/>
    <property type="evidence" value="ECO:0007669"/>
    <property type="project" value="InterPro"/>
</dbReference>
<feature type="domain" description="TRM5/TYW2-like methyltransferase" evidence="6">
    <location>
        <begin position="40"/>
        <end position="149"/>
    </location>
</feature>
<dbReference type="STRING" id="1121919.SAMN02745975_01170"/>
<keyword evidence="5" id="KW-0949">S-adenosyl-L-methionine</keyword>
<keyword evidence="3 7" id="KW-0489">Methyltransferase</keyword>
<dbReference type="AlphaFoldDB" id="A0A1M6G586"/>
<dbReference type="Pfam" id="PF02475">
    <property type="entry name" value="TRM5-TYW2_MTfase"/>
    <property type="match status" value="1"/>
</dbReference>
<proteinExistence type="predicted"/>
<name>A0A1M6G586_9FIRM</name>
<dbReference type="InterPro" id="IPR014008">
    <property type="entry name" value="Cbl_synth_MTase_CbiT"/>
</dbReference>
<dbReference type="Gene3D" id="3.40.50.150">
    <property type="entry name" value="Vaccinia Virus protein VP39"/>
    <property type="match status" value="1"/>
</dbReference>
<keyword evidence="8" id="KW-1185">Reference proteome</keyword>
<evidence type="ECO:0000256" key="3">
    <source>
        <dbReference type="ARBA" id="ARBA00022603"/>
    </source>
</evidence>
<reference evidence="8" key="1">
    <citation type="submission" date="2016-11" db="EMBL/GenBank/DDBJ databases">
        <authorList>
            <person name="Varghese N."/>
            <person name="Submissions S."/>
        </authorList>
    </citation>
    <scope>NUCLEOTIDE SEQUENCE [LARGE SCALE GENOMIC DNA]</scope>
    <source>
        <strain evidence="8">DSM 17957</strain>
    </source>
</reference>
<evidence type="ECO:0000256" key="2">
    <source>
        <dbReference type="ARBA" id="ARBA00022573"/>
    </source>
</evidence>
<organism evidence="7 8">
    <name type="scientific">Geosporobacter subterraneus DSM 17957</name>
    <dbReference type="NCBI Taxonomy" id="1121919"/>
    <lineage>
        <taxon>Bacteria</taxon>
        <taxon>Bacillati</taxon>
        <taxon>Bacillota</taxon>
        <taxon>Clostridia</taxon>
        <taxon>Peptostreptococcales</taxon>
        <taxon>Thermotaleaceae</taxon>
        <taxon>Geosporobacter</taxon>
    </lineage>
</organism>
<evidence type="ECO:0000256" key="4">
    <source>
        <dbReference type="ARBA" id="ARBA00022679"/>
    </source>
</evidence>